<sequence length="335" mass="37910">TEGKDVVIKIPTNDRFCLQIDIDKNAIYSLAVVPDEEEEVVDDDKKDTEIEEKSDLSLSNNDKAVIDELINETQTEVLEKSNLSLSDTDDELVDIERNKTKIEEKIPLNLSAKDDDSITEGDLSNSDDALRGPMIMTELFTRDQTSNTLEHLISTSASNIPQKFQPSQKDALLSPPPLLNELSLMPPPSYEESESFFRQPSPLPFQSSQMSLIEEKHDDAAADDVDATISEVRAKLAEQKRKLIDRLKPKILQWAPTEDVKKISDMMAHKDISELLEYLENEDLLEARVLDALNFLHGTKNVTPRPRNKMKSRIQVSTSRTPTSPNNSQARPRWR</sequence>
<protein>
    <submittedName>
        <fullName evidence="2">PABC domain-containing protein</fullName>
    </submittedName>
</protein>
<evidence type="ECO:0000313" key="2">
    <source>
        <dbReference type="WBParaSite" id="ES5_v2.g20532.t1"/>
    </source>
</evidence>
<dbReference type="WBParaSite" id="ES5_v2.g20532.t1">
    <property type="protein sequence ID" value="ES5_v2.g20532.t1"/>
    <property type="gene ID" value="ES5_v2.g20532"/>
</dbReference>
<reference evidence="2" key="1">
    <citation type="submission" date="2022-11" db="UniProtKB">
        <authorList>
            <consortium name="WormBaseParasite"/>
        </authorList>
    </citation>
    <scope>IDENTIFICATION</scope>
</reference>
<name>A0AC34FT36_9BILA</name>
<dbReference type="Proteomes" id="UP000887579">
    <property type="component" value="Unplaced"/>
</dbReference>
<proteinExistence type="predicted"/>
<evidence type="ECO:0000313" key="1">
    <source>
        <dbReference type="Proteomes" id="UP000887579"/>
    </source>
</evidence>
<accession>A0AC34FT36</accession>
<organism evidence="1 2">
    <name type="scientific">Panagrolaimus sp. ES5</name>
    <dbReference type="NCBI Taxonomy" id="591445"/>
    <lineage>
        <taxon>Eukaryota</taxon>
        <taxon>Metazoa</taxon>
        <taxon>Ecdysozoa</taxon>
        <taxon>Nematoda</taxon>
        <taxon>Chromadorea</taxon>
        <taxon>Rhabditida</taxon>
        <taxon>Tylenchina</taxon>
        <taxon>Panagrolaimomorpha</taxon>
        <taxon>Panagrolaimoidea</taxon>
        <taxon>Panagrolaimidae</taxon>
        <taxon>Panagrolaimus</taxon>
    </lineage>
</organism>